<reference evidence="2" key="2">
    <citation type="submission" date="2016-02" db="EMBL/GenBank/DDBJ databases">
        <title>Genome sequencing of Aspergillus luchuensis NBRC 4314.</title>
        <authorList>
            <person name="Yamada O."/>
        </authorList>
    </citation>
    <scope>NUCLEOTIDE SEQUENCE [LARGE SCALE GENOMIC DNA]</scope>
    <source>
        <strain evidence="2">RIB 2604</strain>
    </source>
</reference>
<proteinExistence type="predicted"/>
<comment type="caution">
    <text evidence="1">The sequence shown here is derived from an EMBL/GenBank/DDBJ whole genome shotgun (WGS) entry which is preliminary data.</text>
</comment>
<accession>A0A146FH77</accession>
<organism evidence="1 2">
    <name type="scientific">Aspergillus kawachii</name>
    <name type="common">White koji mold</name>
    <name type="synonym">Aspergillus awamori var. kawachi</name>
    <dbReference type="NCBI Taxonomy" id="1069201"/>
    <lineage>
        <taxon>Eukaryota</taxon>
        <taxon>Fungi</taxon>
        <taxon>Dikarya</taxon>
        <taxon>Ascomycota</taxon>
        <taxon>Pezizomycotina</taxon>
        <taxon>Eurotiomycetes</taxon>
        <taxon>Eurotiomycetidae</taxon>
        <taxon>Eurotiales</taxon>
        <taxon>Aspergillaceae</taxon>
        <taxon>Aspergillus</taxon>
        <taxon>Aspergillus subgen. Circumdati</taxon>
    </lineage>
</organism>
<reference evidence="1 2" key="1">
    <citation type="journal article" date="2016" name="DNA Res.">
        <title>Genome sequence of Aspergillus luchuensis NBRC 4314.</title>
        <authorList>
            <person name="Yamada O."/>
            <person name="Machida M."/>
            <person name="Hosoyama A."/>
            <person name="Goto M."/>
            <person name="Takahashi T."/>
            <person name="Futagami T."/>
            <person name="Yamagata Y."/>
            <person name="Takeuchi M."/>
            <person name="Kobayashi T."/>
            <person name="Koike H."/>
            <person name="Abe K."/>
            <person name="Asai K."/>
            <person name="Arita M."/>
            <person name="Fujita N."/>
            <person name="Fukuda K."/>
            <person name="Higa K."/>
            <person name="Horikawa H."/>
            <person name="Ishikawa T."/>
            <person name="Jinno K."/>
            <person name="Kato Y."/>
            <person name="Kirimura K."/>
            <person name="Mizutani O."/>
            <person name="Nakasone K."/>
            <person name="Sano M."/>
            <person name="Shiraishi Y."/>
            <person name="Tsukahara M."/>
            <person name="Gomi K."/>
        </authorList>
    </citation>
    <scope>NUCLEOTIDE SEQUENCE [LARGE SCALE GENOMIC DNA]</scope>
    <source>
        <strain evidence="1 2">RIB 2604</strain>
    </source>
</reference>
<name>A0A146FH77_ASPKA</name>
<dbReference type="GO" id="GO:1990904">
    <property type="term" value="C:ribonucleoprotein complex"/>
    <property type="evidence" value="ECO:0007669"/>
    <property type="project" value="UniProtKB-KW"/>
</dbReference>
<dbReference type="Proteomes" id="UP000075230">
    <property type="component" value="Unassembled WGS sequence"/>
</dbReference>
<evidence type="ECO:0000313" key="1">
    <source>
        <dbReference type="EMBL" id="GAT25564.1"/>
    </source>
</evidence>
<dbReference type="EMBL" id="BCWF01000020">
    <property type="protein sequence ID" value="GAT25564.1"/>
    <property type="molecule type" value="Genomic_DNA"/>
</dbReference>
<evidence type="ECO:0000313" key="2">
    <source>
        <dbReference type="Proteomes" id="UP000075230"/>
    </source>
</evidence>
<keyword evidence="1" id="KW-0687">Ribonucleoprotein</keyword>
<sequence length="88" mass="9053">MSRKAAAGLASYSCRARRESLVIGEAQELVPGPENSVFSPRSALLASQIPGLTSPPDWVLLAGARGAALKQPRGVGGVMPWILTGPSA</sequence>
<protein>
    <submittedName>
        <fullName evidence="1">Small nucleolar ribonucleoprotein complex subunit Utp15</fullName>
    </submittedName>
</protein>
<dbReference type="AlphaFoldDB" id="A0A146FH77"/>
<gene>
    <name evidence="1" type="ORF">RIB2604_02001410</name>
</gene>